<evidence type="ECO:0000313" key="2">
    <source>
        <dbReference type="Proteomes" id="UP000886689"/>
    </source>
</evidence>
<accession>A0A9D7PRF1</accession>
<protein>
    <submittedName>
        <fullName evidence="1">Uncharacterized protein</fullName>
    </submittedName>
</protein>
<proteinExistence type="predicted"/>
<dbReference type="EMBL" id="JADJUC010000004">
    <property type="protein sequence ID" value="MBK8523647.1"/>
    <property type="molecule type" value="Genomic_DNA"/>
</dbReference>
<dbReference type="Proteomes" id="UP000886689">
    <property type="component" value="Unassembled WGS sequence"/>
</dbReference>
<sequence>MTETVPLVQAVALAAGLGEWFALLAGAVPAAHRLVAAEAVALTACDDRADSGVLPLG</sequence>
<dbReference type="AlphaFoldDB" id="A0A9D7PRF1"/>
<comment type="caution">
    <text evidence="1">The sequence shown here is derived from an EMBL/GenBank/DDBJ whole genome shotgun (WGS) entry which is preliminary data.</text>
</comment>
<evidence type="ECO:0000313" key="1">
    <source>
        <dbReference type="EMBL" id="MBK8523647.1"/>
    </source>
</evidence>
<reference evidence="1" key="1">
    <citation type="submission" date="2020-10" db="EMBL/GenBank/DDBJ databases">
        <title>Connecting structure to function with the recovery of over 1000 high-quality activated sludge metagenome-assembled genomes encoding full-length rRNA genes using long-read sequencing.</title>
        <authorList>
            <person name="Singleton C.M."/>
            <person name="Petriglieri F."/>
            <person name="Kristensen J.M."/>
            <person name="Kirkegaard R.H."/>
            <person name="Michaelsen T.Y."/>
            <person name="Andersen M.H."/>
            <person name="Karst S.M."/>
            <person name="Dueholm M.S."/>
            <person name="Nielsen P.H."/>
            <person name="Albertsen M."/>
        </authorList>
    </citation>
    <scope>NUCLEOTIDE SEQUENCE</scope>
    <source>
        <strain evidence="1">Hirt_18-Q3-R61-65_BATAC.395</strain>
    </source>
</reference>
<name>A0A9D7PRF1_9PROT</name>
<gene>
    <name evidence="1" type="ORF">IPL58_05715</name>
</gene>
<organism evidence="1 2">
    <name type="scientific">Candidatus Proximibacter danicus</name>
    <dbReference type="NCBI Taxonomy" id="2954365"/>
    <lineage>
        <taxon>Bacteria</taxon>
        <taxon>Pseudomonadati</taxon>
        <taxon>Pseudomonadota</taxon>
        <taxon>Betaproteobacteria</taxon>
        <taxon>Candidatus Proximibacter</taxon>
    </lineage>
</organism>